<dbReference type="IntAct" id="A0A1D6E2F2">
    <property type="interactions" value="28"/>
</dbReference>
<reference evidence="4" key="1">
    <citation type="submission" date="2015-12" db="EMBL/GenBank/DDBJ databases">
        <title>Update maize B73 reference genome by single molecule sequencing technologies.</title>
        <authorList>
            <consortium name="Maize Genome Sequencing Project"/>
            <person name="Ware D."/>
        </authorList>
    </citation>
    <scope>NUCLEOTIDE SEQUENCE [LARGE SCALE GENOMIC DNA]</scope>
    <source>
        <tissue evidence="4">Seedling</tissue>
    </source>
</reference>
<evidence type="ECO:0000259" key="3">
    <source>
        <dbReference type="PROSITE" id="PS50089"/>
    </source>
</evidence>
<keyword evidence="1" id="KW-0862">Zinc</keyword>
<dbReference type="PANTHER" id="PTHR46400">
    <property type="entry name" value="RING/U-BOX SUPERFAMILY PROTEIN"/>
    <property type="match status" value="1"/>
</dbReference>
<dbReference type="InterPro" id="IPR001841">
    <property type="entry name" value="Znf_RING"/>
</dbReference>
<evidence type="ECO:0000313" key="4">
    <source>
        <dbReference type="EMBL" id="ONM14815.1"/>
    </source>
</evidence>
<dbReference type="Pfam" id="PF13639">
    <property type="entry name" value="zf-RING_2"/>
    <property type="match status" value="1"/>
</dbReference>
<keyword evidence="1" id="KW-0863">Zinc-finger</keyword>
<dbReference type="FunFam" id="3.30.40.10:FF:000226">
    <property type="entry name" value="E3 ubiquitin ligase BIG BROTHER"/>
    <property type="match status" value="1"/>
</dbReference>
<feature type="region of interest" description="Disordered" evidence="2">
    <location>
        <begin position="56"/>
        <end position="81"/>
    </location>
</feature>
<dbReference type="ExpressionAtlas" id="A0A1D6E2F2">
    <property type="expression patterns" value="baseline and differential"/>
</dbReference>
<dbReference type="GO" id="GO:0004842">
    <property type="term" value="F:ubiquitin-protein transferase activity"/>
    <property type="evidence" value="ECO:0007669"/>
    <property type="project" value="InterPro"/>
</dbReference>
<dbReference type="SMR" id="A0A1D6E2F2"/>
<feature type="compositionally biased region" description="Polar residues" evidence="2">
    <location>
        <begin position="64"/>
        <end position="81"/>
    </location>
</feature>
<gene>
    <name evidence="4" type="ORF">ZEAMMB73_Zm00001d002624</name>
</gene>
<dbReference type="InterPro" id="IPR033276">
    <property type="entry name" value="BB"/>
</dbReference>
<feature type="compositionally biased region" description="Polar residues" evidence="2">
    <location>
        <begin position="114"/>
        <end position="142"/>
    </location>
</feature>
<dbReference type="AlphaFoldDB" id="A0A1D6E2F2"/>
<dbReference type="STRING" id="4577.A0A1D6E2F2"/>
<dbReference type="GO" id="GO:0016567">
    <property type="term" value="P:protein ubiquitination"/>
    <property type="evidence" value="ECO:0007669"/>
    <property type="project" value="InterPro"/>
</dbReference>
<dbReference type="SUPFAM" id="SSF57850">
    <property type="entry name" value="RING/U-box"/>
    <property type="match status" value="1"/>
</dbReference>
<dbReference type="PANTHER" id="PTHR46400:SF11">
    <property type="entry name" value="OS04G0571200 PROTEIN"/>
    <property type="match status" value="1"/>
</dbReference>
<dbReference type="EMBL" id="CM007648">
    <property type="protein sequence ID" value="ONM14816.1"/>
    <property type="molecule type" value="Genomic_DNA"/>
</dbReference>
<evidence type="ECO:0000256" key="1">
    <source>
        <dbReference type="PROSITE-ProRule" id="PRU00175"/>
    </source>
</evidence>
<name>A0A1D6E2F2_MAIZE</name>
<keyword evidence="1" id="KW-0479">Metal-binding</keyword>
<dbReference type="GO" id="GO:0008270">
    <property type="term" value="F:zinc ion binding"/>
    <property type="evidence" value="ECO:0007669"/>
    <property type="project" value="UniProtKB-KW"/>
</dbReference>
<feature type="region of interest" description="Disordered" evidence="2">
    <location>
        <begin position="114"/>
        <end position="144"/>
    </location>
</feature>
<dbReference type="InParanoid" id="A0A1D6E2F2"/>
<sequence>MYLLGNKSGKKKVYVDYMNVPLPYAIEENYGGRFFDDDDDLAQVLQDQEILYHLIQGSNGGGSSRTHSIPSSSYGHDRTSNAQKLSGDVNCECELQLAVDEALARELHEMESKLANTSLNDNNGRKTTSSSAFDRGNNSASRPPQVLEEDVIDPDNMTYEELQQLGEAIGTQSKGLPESVIALLPTSTYKTGIFSRKEKHDECVICCMAYKNRDRLTKLPCGHHYHQACVAKWLQINKVMRRIAQGPYHGQISDISSESNKISAFELFDIQSFRLGATLQSFLSSPVYYSFQYLVSSPFSILSGMLQLGLKQREMLKFRHWYFFKVAAIVFSKWSE</sequence>
<dbReference type="Gene3D" id="3.30.40.10">
    <property type="entry name" value="Zinc/RING finger domain, C3HC4 (zinc finger)"/>
    <property type="match status" value="1"/>
</dbReference>
<dbReference type="InterPro" id="IPR013083">
    <property type="entry name" value="Znf_RING/FYVE/PHD"/>
</dbReference>
<feature type="domain" description="RING-type" evidence="3">
    <location>
        <begin position="203"/>
        <end position="249"/>
    </location>
</feature>
<dbReference type="EMBL" id="CM007648">
    <property type="protein sequence ID" value="ONM14815.1"/>
    <property type="molecule type" value="Genomic_DNA"/>
</dbReference>
<protein>
    <submittedName>
        <fullName evidence="4">RING/U-box superfamily protein</fullName>
    </submittedName>
</protein>
<dbReference type="GO" id="GO:0046621">
    <property type="term" value="P:negative regulation of organ growth"/>
    <property type="evidence" value="ECO:0007669"/>
    <property type="project" value="InterPro"/>
</dbReference>
<evidence type="ECO:0000256" key="2">
    <source>
        <dbReference type="SAM" id="MobiDB-lite"/>
    </source>
</evidence>
<accession>A0A1D6E2F2</accession>
<proteinExistence type="predicted"/>
<organism evidence="4">
    <name type="scientific">Zea mays</name>
    <name type="common">Maize</name>
    <dbReference type="NCBI Taxonomy" id="4577"/>
    <lineage>
        <taxon>Eukaryota</taxon>
        <taxon>Viridiplantae</taxon>
        <taxon>Streptophyta</taxon>
        <taxon>Embryophyta</taxon>
        <taxon>Tracheophyta</taxon>
        <taxon>Spermatophyta</taxon>
        <taxon>Magnoliopsida</taxon>
        <taxon>Liliopsida</taxon>
        <taxon>Poales</taxon>
        <taxon>Poaceae</taxon>
        <taxon>PACMAD clade</taxon>
        <taxon>Panicoideae</taxon>
        <taxon>Andropogonodae</taxon>
        <taxon>Andropogoneae</taxon>
        <taxon>Tripsacinae</taxon>
        <taxon>Zea</taxon>
    </lineage>
</organism>
<dbReference type="FunCoup" id="A0A1D6E2F2">
    <property type="interactions" value="2"/>
</dbReference>
<dbReference type="PROSITE" id="PS50089">
    <property type="entry name" value="ZF_RING_2"/>
    <property type="match status" value="1"/>
</dbReference>